<dbReference type="PANTHER" id="PTHR43213:SF5">
    <property type="entry name" value="BIFUNCTIONAL DTTP_UTP PYROPHOSPHATASE_METHYLTRANSFERASE PROTEIN-RELATED"/>
    <property type="match status" value="1"/>
</dbReference>
<comment type="function">
    <text evidence="4">Nucleoside triphosphate pyrophosphatase that hydrolyzes dTTP and UTP. May have a dual role in cell division arrest and in preventing the incorporation of modified nucleotides into cellular nucleic acids.</text>
</comment>
<dbReference type="KEGG" id="eva:EIB75_11410"/>
<dbReference type="Gene3D" id="3.90.950.10">
    <property type="match status" value="1"/>
</dbReference>
<dbReference type="CDD" id="cd00555">
    <property type="entry name" value="Maf"/>
    <property type="match status" value="1"/>
</dbReference>
<feature type="site" description="Important for substrate specificity" evidence="4">
    <location>
        <position position="150"/>
    </location>
</feature>
<dbReference type="PIRSF" id="PIRSF006305">
    <property type="entry name" value="Maf"/>
    <property type="match status" value="1"/>
</dbReference>
<feature type="active site" description="Proton acceptor" evidence="4">
    <location>
        <position position="67"/>
    </location>
</feature>
<dbReference type="GO" id="GO:0009117">
    <property type="term" value="P:nucleotide metabolic process"/>
    <property type="evidence" value="ECO:0007669"/>
    <property type="project" value="UniProtKB-KW"/>
</dbReference>
<proteinExistence type="inferred from homology"/>
<feature type="site" description="Important for substrate specificity" evidence="4">
    <location>
        <position position="68"/>
    </location>
</feature>
<keyword evidence="2 4" id="KW-0378">Hydrolase</keyword>
<comment type="caution">
    <text evidence="4">Lacks conserved residue(s) required for the propagation of feature annotation.</text>
</comment>
<organism evidence="5 6">
    <name type="scientific">Epilithonimonas vandammei</name>
    <dbReference type="NCBI Taxonomy" id="2487072"/>
    <lineage>
        <taxon>Bacteria</taxon>
        <taxon>Pseudomonadati</taxon>
        <taxon>Bacteroidota</taxon>
        <taxon>Flavobacteriia</taxon>
        <taxon>Flavobacteriales</taxon>
        <taxon>Weeksellaceae</taxon>
        <taxon>Chryseobacterium group</taxon>
        <taxon>Epilithonimonas</taxon>
    </lineage>
</organism>
<dbReference type="Pfam" id="PF02545">
    <property type="entry name" value="Maf"/>
    <property type="match status" value="1"/>
</dbReference>
<evidence type="ECO:0000256" key="4">
    <source>
        <dbReference type="HAMAP-Rule" id="MF_00528"/>
    </source>
</evidence>
<evidence type="ECO:0000313" key="6">
    <source>
        <dbReference type="Proteomes" id="UP000272316"/>
    </source>
</evidence>
<dbReference type="RefSeq" id="WP_124986744.1">
    <property type="nucleotide sequence ID" value="NZ_CP034160.1"/>
</dbReference>
<dbReference type="GO" id="GO:0005737">
    <property type="term" value="C:cytoplasm"/>
    <property type="evidence" value="ECO:0007669"/>
    <property type="project" value="UniProtKB-SubCell"/>
</dbReference>
<comment type="similarity">
    <text evidence="4">Belongs to the Maf family. YhdE subfamily.</text>
</comment>
<accession>A0A3G8ZF81</accession>
<feature type="site" description="Important for substrate specificity" evidence="4">
    <location>
        <position position="11"/>
    </location>
</feature>
<dbReference type="Proteomes" id="UP000272316">
    <property type="component" value="Chromosome"/>
</dbReference>
<name>A0A3G8ZF81_9FLAO</name>
<keyword evidence="3 4" id="KW-0546">Nucleotide metabolism</keyword>
<dbReference type="EC" id="3.6.1.9" evidence="4"/>
<dbReference type="PANTHER" id="PTHR43213">
    <property type="entry name" value="BIFUNCTIONAL DTTP/UTP PYROPHOSPHATASE/METHYLTRANSFERASE PROTEIN-RELATED"/>
    <property type="match status" value="1"/>
</dbReference>
<comment type="subcellular location">
    <subcellularLocation>
        <location evidence="4">Cytoplasm</location>
    </subcellularLocation>
</comment>
<dbReference type="SUPFAM" id="SSF52972">
    <property type="entry name" value="ITPase-like"/>
    <property type="match status" value="1"/>
</dbReference>
<sequence length="192" mass="21852">MNLLLASNSPRRKELLTQLGYQFDIVKIVVDESYPSDLKPHEIAEYVSAKKAKAFDVNENEILLTSDTIVALDQKILLKPKDENEAFEMIKSLSGKVHQVYTAFTLKIVDSEISKTSKTDVEFSEISDEEIKFYIKTYKPFDKAGSYGIQEWLGMTKIKNISGSFYSVMGLPVDLVYEELKKLGCFPKNFLN</sequence>
<evidence type="ECO:0000313" key="5">
    <source>
        <dbReference type="EMBL" id="AZI55828.1"/>
    </source>
</evidence>
<dbReference type="EMBL" id="CP034160">
    <property type="protein sequence ID" value="AZI55828.1"/>
    <property type="molecule type" value="Genomic_DNA"/>
</dbReference>
<dbReference type="InterPro" id="IPR029001">
    <property type="entry name" value="ITPase-like_fam"/>
</dbReference>
<evidence type="ECO:0000256" key="3">
    <source>
        <dbReference type="ARBA" id="ARBA00023080"/>
    </source>
</evidence>
<keyword evidence="4" id="KW-0963">Cytoplasm</keyword>
<dbReference type="NCBIfam" id="TIGR00172">
    <property type="entry name" value="maf"/>
    <property type="match status" value="1"/>
</dbReference>
<comment type="catalytic activity">
    <reaction evidence="4">
        <text>UTP + H2O = UMP + diphosphate + H(+)</text>
        <dbReference type="Rhea" id="RHEA:29395"/>
        <dbReference type="ChEBI" id="CHEBI:15377"/>
        <dbReference type="ChEBI" id="CHEBI:15378"/>
        <dbReference type="ChEBI" id="CHEBI:33019"/>
        <dbReference type="ChEBI" id="CHEBI:46398"/>
        <dbReference type="ChEBI" id="CHEBI:57865"/>
        <dbReference type="EC" id="3.6.1.9"/>
    </reaction>
</comment>
<dbReference type="GO" id="GO:0036218">
    <property type="term" value="F:dTTP diphosphatase activity"/>
    <property type="evidence" value="ECO:0007669"/>
    <property type="project" value="RHEA"/>
</dbReference>
<evidence type="ECO:0000256" key="2">
    <source>
        <dbReference type="ARBA" id="ARBA00022801"/>
    </source>
</evidence>
<comment type="catalytic activity">
    <reaction evidence="4">
        <text>dTTP + H2O = dTMP + diphosphate + H(+)</text>
        <dbReference type="Rhea" id="RHEA:28534"/>
        <dbReference type="ChEBI" id="CHEBI:15377"/>
        <dbReference type="ChEBI" id="CHEBI:15378"/>
        <dbReference type="ChEBI" id="CHEBI:33019"/>
        <dbReference type="ChEBI" id="CHEBI:37568"/>
        <dbReference type="ChEBI" id="CHEBI:63528"/>
        <dbReference type="EC" id="3.6.1.9"/>
    </reaction>
</comment>
<evidence type="ECO:0000256" key="1">
    <source>
        <dbReference type="ARBA" id="ARBA00001968"/>
    </source>
</evidence>
<reference evidence="6" key="1">
    <citation type="submission" date="2018-11" db="EMBL/GenBank/DDBJ databases">
        <title>Proposal to divide the Flavobacteriaceae and reorganize its genera based on Amino Acid Identity values calculated from whole genome sequences.</title>
        <authorList>
            <person name="Nicholson A.C."/>
            <person name="Gulvik C.A."/>
            <person name="Whitney A.M."/>
            <person name="Sheth M."/>
            <person name="Batra D."/>
            <person name="Pryor J."/>
            <person name="Bernardet J.-F."/>
            <person name="Hugo C."/>
            <person name="Kampfer P."/>
            <person name="Newman J.D."/>
            <person name="McQuiston J.R."/>
        </authorList>
    </citation>
    <scope>NUCLEOTIDE SEQUENCE [LARGE SCALE GENOMIC DNA]</scope>
    <source>
        <strain evidence="6">H6466</strain>
    </source>
</reference>
<dbReference type="HAMAP" id="MF_00528">
    <property type="entry name" value="Maf"/>
    <property type="match status" value="1"/>
</dbReference>
<dbReference type="GO" id="GO:0036221">
    <property type="term" value="F:UTP diphosphatase activity"/>
    <property type="evidence" value="ECO:0007669"/>
    <property type="project" value="RHEA"/>
</dbReference>
<dbReference type="InterPro" id="IPR003697">
    <property type="entry name" value="Maf-like"/>
</dbReference>
<gene>
    <name evidence="5" type="primary">maf</name>
    <name evidence="5" type="ORF">EIB75_11410</name>
</gene>
<comment type="cofactor">
    <cofactor evidence="1 4">
        <name>a divalent metal cation</name>
        <dbReference type="ChEBI" id="CHEBI:60240"/>
    </cofactor>
</comment>
<dbReference type="AlphaFoldDB" id="A0A3G8ZF81"/>
<protein>
    <recommendedName>
        <fullName evidence="4">dTTP/UTP pyrophosphatase</fullName>
        <shortName evidence="4">dTTPase/UTPase</shortName>
        <ecNumber evidence="4">3.6.1.9</ecNumber>
    </recommendedName>
    <alternativeName>
        <fullName evidence="4">Nucleoside triphosphate pyrophosphatase</fullName>
    </alternativeName>
    <alternativeName>
        <fullName evidence="4">Nucleotide pyrophosphatase</fullName>
        <shortName evidence="4">Nucleotide PPase</shortName>
    </alternativeName>
</protein>